<dbReference type="InterPro" id="IPR001128">
    <property type="entry name" value="Cyt_P450"/>
</dbReference>
<evidence type="ECO:0000313" key="5">
    <source>
        <dbReference type="Proteomes" id="UP001595839"/>
    </source>
</evidence>
<dbReference type="SUPFAM" id="SSF48264">
    <property type="entry name" value="Cytochrome P450"/>
    <property type="match status" value="1"/>
</dbReference>
<accession>A0ABV9ASJ1</accession>
<keyword evidence="2" id="KW-0479">Metal-binding</keyword>
<evidence type="ECO:0000256" key="3">
    <source>
        <dbReference type="SAM" id="MobiDB-lite"/>
    </source>
</evidence>
<evidence type="ECO:0000313" key="4">
    <source>
        <dbReference type="EMBL" id="MFC4502684.1"/>
    </source>
</evidence>
<dbReference type="EC" id="1.14.-.-" evidence="4"/>
<dbReference type="PANTHER" id="PTHR46696:SF1">
    <property type="entry name" value="CYTOCHROME P450 YJIB-RELATED"/>
    <property type="match status" value="1"/>
</dbReference>
<dbReference type="PANTHER" id="PTHR46696">
    <property type="entry name" value="P450, PUTATIVE (EUROFUNG)-RELATED"/>
    <property type="match status" value="1"/>
</dbReference>
<dbReference type="Pfam" id="PF00067">
    <property type="entry name" value="p450"/>
    <property type="match status" value="1"/>
</dbReference>
<organism evidence="4 5">
    <name type="scientific">Streptomyces vulcanius</name>
    <dbReference type="NCBI Taxonomy" id="1441876"/>
    <lineage>
        <taxon>Bacteria</taxon>
        <taxon>Bacillati</taxon>
        <taxon>Actinomycetota</taxon>
        <taxon>Actinomycetes</taxon>
        <taxon>Kitasatosporales</taxon>
        <taxon>Streptomycetaceae</taxon>
        <taxon>Streptomyces</taxon>
    </lineage>
</organism>
<dbReference type="GO" id="GO:0016491">
    <property type="term" value="F:oxidoreductase activity"/>
    <property type="evidence" value="ECO:0007669"/>
    <property type="project" value="UniProtKB-KW"/>
</dbReference>
<feature type="region of interest" description="Disordered" evidence="3">
    <location>
        <begin position="1"/>
        <end position="20"/>
    </location>
</feature>
<sequence>MTSIVAHDPSESVPEFPMPRDAACPFAPPPEMMRLHDERPVAKVRLWDGSTHWLVTRYDDQRALYGDQRLSVDVTRPGFPYLSRGFKETAGKTPPSFLNMDDPEHARIRRMVTAPFTIKRMEALRPAVQRITDDLIDAMLAGPNPVDLVEALALPLPSLVICELLGVPYEDHDFFQRHSKIGVSRNSTAEESRAANIALYQYLEKLLDAKLATPADDMLSDLAARMAAGELARHEAAMLGVLLLGAGHETTANMISLGVLALLEHPGQLAVVRAGDDPKVLAGAVEELLRYLTVVHSGQRRLALEDLEIGGQRVRAGEGVIIPGASGNWSPEHFPEPGRLDVRRDARRHMAFGFGIHQCLGQPLARIELQVVYGTLFRRIPQLRVAAPLDTIPFKDDGIVYGVYELPVTW</sequence>
<dbReference type="PRINTS" id="PR00359">
    <property type="entry name" value="BP450"/>
</dbReference>
<dbReference type="EMBL" id="JBHSFK010000016">
    <property type="protein sequence ID" value="MFC4502684.1"/>
    <property type="molecule type" value="Genomic_DNA"/>
</dbReference>
<dbReference type="InterPro" id="IPR036396">
    <property type="entry name" value="Cyt_P450_sf"/>
</dbReference>
<keyword evidence="2" id="KW-0349">Heme</keyword>
<gene>
    <name evidence="4" type="ORF">ACFPIH_24750</name>
</gene>
<keyword evidence="2" id="KW-0408">Iron</keyword>
<dbReference type="RefSeq" id="WP_381168722.1">
    <property type="nucleotide sequence ID" value="NZ_JBHSFK010000016.1"/>
</dbReference>
<proteinExistence type="inferred from homology"/>
<protein>
    <submittedName>
        <fullName evidence="4">Cytochrome P450</fullName>
        <ecNumber evidence="4">1.14.-.-</ecNumber>
    </submittedName>
</protein>
<dbReference type="InterPro" id="IPR017972">
    <property type="entry name" value="Cyt_P450_CS"/>
</dbReference>
<evidence type="ECO:0000256" key="1">
    <source>
        <dbReference type="ARBA" id="ARBA00010617"/>
    </source>
</evidence>
<dbReference type="Proteomes" id="UP001595839">
    <property type="component" value="Unassembled WGS sequence"/>
</dbReference>
<comment type="caution">
    <text evidence="4">The sequence shown here is derived from an EMBL/GenBank/DDBJ whole genome shotgun (WGS) entry which is preliminary data.</text>
</comment>
<dbReference type="PRINTS" id="PR00385">
    <property type="entry name" value="P450"/>
</dbReference>
<evidence type="ECO:0000256" key="2">
    <source>
        <dbReference type="RuleBase" id="RU000461"/>
    </source>
</evidence>
<dbReference type="PROSITE" id="PS00086">
    <property type="entry name" value="CYTOCHROME_P450"/>
    <property type="match status" value="1"/>
</dbReference>
<dbReference type="InterPro" id="IPR002397">
    <property type="entry name" value="Cyt_P450_B"/>
</dbReference>
<comment type="similarity">
    <text evidence="1 2">Belongs to the cytochrome P450 family.</text>
</comment>
<reference evidence="5" key="1">
    <citation type="journal article" date="2019" name="Int. J. Syst. Evol. Microbiol.">
        <title>The Global Catalogue of Microorganisms (GCM) 10K type strain sequencing project: providing services to taxonomists for standard genome sequencing and annotation.</title>
        <authorList>
            <consortium name="The Broad Institute Genomics Platform"/>
            <consortium name="The Broad Institute Genome Sequencing Center for Infectious Disease"/>
            <person name="Wu L."/>
            <person name="Ma J."/>
        </authorList>
    </citation>
    <scope>NUCLEOTIDE SEQUENCE [LARGE SCALE GENOMIC DNA]</scope>
    <source>
        <strain evidence="5">CGMCC 4.7177</strain>
    </source>
</reference>
<keyword evidence="2" id="KW-0503">Monooxygenase</keyword>
<dbReference type="Gene3D" id="1.10.630.10">
    <property type="entry name" value="Cytochrome P450"/>
    <property type="match status" value="1"/>
</dbReference>
<dbReference type="CDD" id="cd11030">
    <property type="entry name" value="CYP105-like"/>
    <property type="match status" value="1"/>
</dbReference>
<keyword evidence="5" id="KW-1185">Reference proteome</keyword>
<keyword evidence="2 4" id="KW-0560">Oxidoreductase</keyword>
<name>A0ABV9ASJ1_9ACTN</name>